<evidence type="ECO:0000313" key="2">
    <source>
        <dbReference type="Proteomes" id="UP000727407"/>
    </source>
</evidence>
<keyword evidence="2" id="KW-1185">Reference proteome</keyword>
<proteinExistence type="predicted"/>
<dbReference type="AlphaFoldDB" id="A0A8J4T1Q5"/>
<comment type="caution">
    <text evidence="1">The sequence shown here is derived from an EMBL/GenBank/DDBJ whole genome shotgun (WGS) entry which is preliminary data.</text>
</comment>
<dbReference type="EMBL" id="QNUK01001351">
    <property type="protein sequence ID" value="KAF5883387.1"/>
    <property type="molecule type" value="Genomic_DNA"/>
</dbReference>
<gene>
    <name evidence="1" type="ORF">DAT39_022951</name>
</gene>
<accession>A0A8J4T1Q5</accession>
<sequence length="165" mass="17944">MTVVTHGASAHQTGSSPGIFLFSSSSSHFKPHSSFLKAVSRQVSARSSVHDSRSGSAVRDVSSAARFSSGKHLVTSLFILPDEEKFNQAELSLYKHYSTARPLRSLKLDSGGGLMGLRPRGVIRCVFVCADVIKPCPITMSVERWLWTGCKVISITCPEFADWPS</sequence>
<organism evidence="1 2">
    <name type="scientific">Clarias magur</name>
    <name type="common">Asian catfish</name>
    <name type="synonym">Macropteronotus magur</name>
    <dbReference type="NCBI Taxonomy" id="1594786"/>
    <lineage>
        <taxon>Eukaryota</taxon>
        <taxon>Metazoa</taxon>
        <taxon>Chordata</taxon>
        <taxon>Craniata</taxon>
        <taxon>Vertebrata</taxon>
        <taxon>Euteleostomi</taxon>
        <taxon>Actinopterygii</taxon>
        <taxon>Neopterygii</taxon>
        <taxon>Teleostei</taxon>
        <taxon>Ostariophysi</taxon>
        <taxon>Siluriformes</taxon>
        <taxon>Clariidae</taxon>
        <taxon>Clarias</taxon>
    </lineage>
</organism>
<name>A0A8J4T1Q5_CLAMG</name>
<evidence type="ECO:0000313" key="1">
    <source>
        <dbReference type="EMBL" id="KAF5883387.1"/>
    </source>
</evidence>
<protein>
    <submittedName>
        <fullName evidence="1">Uncharacterized protein</fullName>
    </submittedName>
</protein>
<dbReference type="Proteomes" id="UP000727407">
    <property type="component" value="Unassembled WGS sequence"/>
</dbReference>
<reference evidence="1" key="1">
    <citation type="submission" date="2020-07" db="EMBL/GenBank/DDBJ databases">
        <title>Clarias magur genome sequencing, assembly and annotation.</title>
        <authorList>
            <person name="Kushwaha B."/>
            <person name="Kumar R."/>
            <person name="Das P."/>
            <person name="Joshi C.G."/>
            <person name="Kumar D."/>
            <person name="Nagpure N.S."/>
            <person name="Pandey M."/>
            <person name="Agarwal S."/>
            <person name="Srivastava S."/>
            <person name="Singh M."/>
            <person name="Sahoo L."/>
            <person name="Jayasankar P."/>
            <person name="Meher P.K."/>
            <person name="Koringa P.G."/>
            <person name="Iquebal M.A."/>
            <person name="Das S.P."/>
            <person name="Bit A."/>
            <person name="Patnaik S."/>
            <person name="Patel N."/>
            <person name="Shah T.M."/>
            <person name="Hinsu A."/>
            <person name="Jena J.K."/>
        </authorList>
    </citation>
    <scope>NUCLEOTIDE SEQUENCE</scope>
    <source>
        <strain evidence="1">CIFAMagur01</strain>
        <tissue evidence="1">Testis</tissue>
    </source>
</reference>